<dbReference type="AlphaFoldDB" id="W2SSE2"/>
<proteinExistence type="predicted"/>
<accession>W2SSE2</accession>
<dbReference type="KEGG" id="nai:NECAME_18860"/>
<name>W2SSE2_NECAM</name>
<organism evidence="1 2">
    <name type="scientific">Necator americanus</name>
    <name type="common">Human hookworm</name>
    <dbReference type="NCBI Taxonomy" id="51031"/>
    <lineage>
        <taxon>Eukaryota</taxon>
        <taxon>Metazoa</taxon>
        <taxon>Ecdysozoa</taxon>
        <taxon>Nematoda</taxon>
        <taxon>Chromadorea</taxon>
        <taxon>Rhabditida</taxon>
        <taxon>Rhabditina</taxon>
        <taxon>Rhabditomorpha</taxon>
        <taxon>Strongyloidea</taxon>
        <taxon>Ancylostomatidae</taxon>
        <taxon>Bunostominae</taxon>
        <taxon>Necator</taxon>
    </lineage>
</organism>
<gene>
    <name evidence="1" type="ORF">NECAME_18860</name>
</gene>
<evidence type="ECO:0000313" key="1">
    <source>
        <dbReference type="EMBL" id="ETN72423.1"/>
    </source>
</evidence>
<evidence type="ECO:0000313" key="2">
    <source>
        <dbReference type="Proteomes" id="UP000053676"/>
    </source>
</evidence>
<protein>
    <submittedName>
        <fullName evidence="1">Uncharacterized protein</fullName>
    </submittedName>
</protein>
<dbReference type="EMBL" id="KI664455">
    <property type="protein sequence ID" value="ETN72423.1"/>
    <property type="molecule type" value="Genomic_DNA"/>
</dbReference>
<reference evidence="2" key="1">
    <citation type="journal article" date="2014" name="Nat. Genet.">
        <title>Genome of the human hookworm Necator americanus.</title>
        <authorList>
            <person name="Tang Y.T."/>
            <person name="Gao X."/>
            <person name="Rosa B.A."/>
            <person name="Abubucker S."/>
            <person name="Hallsworth-Pepin K."/>
            <person name="Martin J."/>
            <person name="Tyagi R."/>
            <person name="Heizer E."/>
            <person name="Zhang X."/>
            <person name="Bhonagiri-Palsikar V."/>
            <person name="Minx P."/>
            <person name="Warren W.C."/>
            <person name="Wang Q."/>
            <person name="Zhan B."/>
            <person name="Hotez P.J."/>
            <person name="Sternberg P.W."/>
            <person name="Dougall A."/>
            <person name="Gaze S.T."/>
            <person name="Mulvenna J."/>
            <person name="Sotillo J."/>
            <person name="Ranganathan S."/>
            <person name="Rabelo E.M."/>
            <person name="Wilson R.K."/>
            <person name="Felgner P.L."/>
            <person name="Bethony J."/>
            <person name="Hawdon J.M."/>
            <person name="Gasser R.B."/>
            <person name="Loukas A."/>
            <person name="Mitreva M."/>
        </authorList>
    </citation>
    <scope>NUCLEOTIDE SEQUENCE [LARGE SCALE GENOMIC DNA]</scope>
</reference>
<dbReference type="PROSITE" id="PS51257">
    <property type="entry name" value="PROKAR_LIPOPROTEIN"/>
    <property type="match status" value="1"/>
</dbReference>
<keyword evidence="2" id="KW-1185">Reference proteome</keyword>
<dbReference type="Proteomes" id="UP000053676">
    <property type="component" value="Unassembled WGS sequence"/>
</dbReference>
<sequence length="62" mass="7100">MLFLYDRSIVFIIIFIAFACLVVGYPCKCVDEDLFNSTVILYSSFYSICNDSLAKILLSRCK</sequence>